<organism evidence="2 3">
    <name type="scientific">Neoarthrinium moseri</name>
    <dbReference type="NCBI Taxonomy" id="1658444"/>
    <lineage>
        <taxon>Eukaryota</taxon>
        <taxon>Fungi</taxon>
        <taxon>Dikarya</taxon>
        <taxon>Ascomycota</taxon>
        <taxon>Pezizomycotina</taxon>
        <taxon>Sordariomycetes</taxon>
        <taxon>Xylariomycetidae</taxon>
        <taxon>Amphisphaeriales</taxon>
        <taxon>Apiosporaceae</taxon>
        <taxon>Neoarthrinium</taxon>
    </lineage>
</organism>
<comment type="caution">
    <text evidence="2">The sequence shown here is derived from an EMBL/GenBank/DDBJ whole genome shotgun (WGS) entry which is preliminary data.</text>
</comment>
<accession>A0A9Q0AK19</accession>
<dbReference type="Gene3D" id="2.20.70.10">
    <property type="match status" value="1"/>
</dbReference>
<evidence type="ECO:0000313" key="2">
    <source>
        <dbReference type="EMBL" id="KAI1857912.1"/>
    </source>
</evidence>
<dbReference type="CDD" id="cd00201">
    <property type="entry name" value="WW"/>
    <property type="match status" value="1"/>
</dbReference>
<dbReference type="OrthoDB" id="3553147at2759"/>
<feature type="domain" description="WW" evidence="1">
    <location>
        <begin position="403"/>
        <end position="436"/>
    </location>
</feature>
<evidence type="ECO:0000259" key="1">
    <source>
        <dbReference type="PROSITE" id="PS50020"/>
    </source>
</evidence>
<sequence length="841" mass="94967">MYEPLDSAAGHIRLLILEPARKLEAPLQCSLIHASLSEEPDYEALSYTWGTKGLGGSVVVSGTPVDVFENLEAALRRLRLSKKSRCLWIDAICINQADVAERQQQVPLMQRIYEQARQVCIWLGESSEASDLGMAYLGKQSEQWLASRVKSWTERQKLDNKSYRPNVRALAMMRDSASFLSMSATQEEQSLGEVRELMVRPWWSRVWVLQEAVLAKNIVTMCGSETTPWDSFGKTVEKIQHGSSWIAGGLESFMLFGVPFGTTYKFPDENYRAISSLREAWHSGDRNMSLLGVAFMFRFLECTDPRDRIYSFLGFASSDLGSLIRPHYASPVSVVYEDFARLTIETTRCLDILNCKREWLELDGKGPLAKAANVYSTLDQGKYYDDLSWVIDKPDGKPRQDWARLPPGWERIVVSKKSRYYYNHLEKSTSQESPLDTLPPQPSEHFSQRRVCPVGWSKTWDNLGRARVSYAPKKSAKPKVDIGLKEELARMSSWIPSWATYTNKDPKWLIAMLAQDGRDHWFTANHDACIAEGGKDGRTTPRKALVLEGLFFDEIEHLGTPWHPGDASPPISSGRMAVFSEWRSLAQAAYFGELTSPYSLHDTEFVKALGQTLLIDPLGEELEVAEGGKLFQVWMDGTRWDTLEVPQFHAISLGDLMRKVIAFSVLEERMGEYYMKIVCADESDGDGPSSQNFEASKAAKFSMLDDFNSVMSNTGYGKDAKWSYRTHLSNMAKQGEYQGDVEKEVLNCYGRMILRIQECCENRAFFVTRRGYFGLAPWNARPGDKVYGLKGGKTPYLLREASSGEPESFNLVGEVFVHDPLRGLPVGRAGGDSTWNDVRLV</sequence>
<dbReference type="Proteomes" id="UP000829685">
    <property type="component" value="Unassembled WGS sequence"/>
</dbReference>
<dbReference type="SUPFAM" id="SSF51045">
    <property type="entry name" value="WW domain"/>
    <property type="match status" value="1"/>
</dbReference>
<protein>
    <recommendedName>
        <fullName evidence="1">WW domain-containing protein</fullName>
    </recommendedName>
</protein>
<dbReference type="InterPro" id="IPR052895">
    <property type="entry name" value="HetReg/Transcr_Mod"/>
</dbReference>
<dbReference type="PANTHER" id="PTHR24148">
    <property type="entry name" value="ANKYRIN REPEAT DOMAIN-CONTAINING PROTEIN 39 HOMOLOG-RELATED"/>
    <property type="match status" value="1"/>
</dbReference>
<reference evidence="2" key="1">
    <citation type="submission" date="2021-03" db="EMBL/GenBank/DDBJ databases">
        <title>Revisited historic fungal species revealed as producer of novel bioactive compounds through whole genome sequencing and comparative genomics.</title>
        <authorList>
            <person name="Vignolle G.A."/>
            <person name="Hochenegger N."/>
            <person name="Mach R.L."/>
            <person name="Mach-Aigner A.R."/>
            <person name="Javad Rahimi M."/>
            <person name="Salim K.A."/>
            <person name="Chan C.M."/>
            <person name="Lim L.B.L."/>
            <person name="Cai F."/>
            <person name="Druzhinina I.S."/>
            <person name="U'Ren J.M."/>
            <person name="Derntl C."/>
        </authorList>
    </citation>
    <scope>NUCLEOTIDE SEQUENCE</scope>
    <source>
        <strain evidence="2">TUCIM 5799</strain>
    </source>
</reference>
<dbReference type="InterPro" id="IPR010730">
    <property type="entry name" value="HET"/>
</dbReference>
<dbReference type="InterPro" id="IPR001202">
    <property type="entry name" value="WW_dom"/>
</dbReference>
<dbReference type="PANTHER" id="PTHR24148:SF73">
    <property type="entry name" value="HET DOMAIN PROTEIN (AFU_ORTHOLOGUE AFUA_8G01020)"/>
    <property type="match status" value="1"/>
</dbReference>
<dbReference type="EMBL" id="JAFIMR010000038">
    <property type="protein sequence ID" value="KAI1857912.1"/>
    <property type="molecule type" value="Genomic_DNA"/>
</dbReference>
<dbReference type="Pfam" id="PF26639">
    <property type="entry name" value="Het-6_barrel"/>
    <property type="match status" value="1"/>
</dbReference>
<dbReference type="PROSITE" id="PS50020">
    <property type="entry name" value="WW_DOMAIN_2"/>
    <property type="match status" value="1"/>
</dbReference>
<dbReference type="AlphaFoldDB" id="A0A9Q0AK19"/>
<gene>
    <name evidence="2" type="ORF">JX265_010942</name>
</gene>
<name>A0A9Q0AK19_9PEZI</name>
<proteinExistence type="predicted"/>
<evidence type="ECO:0000313" key="3">
    <source>
        <dbReference type="Proteomes" id="UP000829685"/>
    </source>
</evidence>
<keyword evidence="3" id="KW-1185">Reference proteome</keyword>
<dbReference type="InterPro" id="IPR036020">
    <property type="entry name" value="WW_dom_sf"/>
</dbReference>
<dbReference type="Pfam" id="PF06985">
    <property type="entry name" value="HET"/>
    <property type="match status" value="1"/>
</dbReference>